<comment type="caution">
    <text evidence="1">The sequence shown here is derived from an EMBL/GenBank/DDBJ whole genome shotgun (WGS) entry which is preliminary data.</text>
</comment>
<dbReference type="EMBL" id="QMNG01000056">
    <property type="protein sequence ID" value="RLC36434.1"/>
    <property type="molecule type" value="Genomic_DNA"/>
</dbReference>
<accession>A0A420ZBG1</accession>
<feature type="non-terminal residue" evidence="1">
    <location>
        <position position="1378"/>
    </location>
</feature>
<evidence type="ECO:0000313" key="2">
    <source>
        <dbReference type="Proteomes" id="UP000281261"/>
    </source>
</evidence>
<proteinExistence type="predicted"/>
<protein>
    <submittedName>
        <fullName evidence="1">Uncharacterized protein</fullName>
    </submittedName>
</protein>
<organism evidence="1 2">
    <name type="scientific">candidate division Kazan bacterium</name>
    <dbReference type="NCBI Taxonomy" id="2202143"/>
    <lineage>
        <taxon>Bacteria</taxon>
        <taxon>Bacteria division Kazan-3B-28</taxon>
    </lineage>
</organism>
<feature type="non-terminal residue" evidence="1">
    <location>
        <position position="1"/>
    </location>
</feature>
<name>A0A420ZBG1_UNCK3</name>
<dbReference type="Proteomes" id="UP000281261">
    <property type="component" value="Unassembled WGS sequence"/>
</dbReference>
<evidence type="ECO:0000313" key="1">
    <source>
        <dbReference type="EMBL" id="RLC36434.1"/>
    </source>
</evidence>
<gene>
    <name evidence="1" type="ORF">DRH29_04585</name>
</gene>
<sequence length="1378" mass="149966">QTVTWTESDASTPDLIGAVEIWYSPTGDVDTDGVRLADNILTHETCSTITAPSALSYDSAVIRVRDDDANFADYVTGDSAAFRVLGRIIYGASPASGDNWYIGETTKTVTWTAYGNEMTSVDIYIDYDGEGGAAKIYQKTESTTPGSPDSWTFDDISVSVDGVGDHVTEDAIIIIEDSDANRKALTSYNSPTFNIAGRFENIVAEATTDPEENTEVVAGLGATITWDKTGTAITNALMEYSTNAGTNWYNIVTDTEGDTTTLITNNESYSWAVPEAAISDSCLIRITDPDNSSATGQSASNFIIASKVKVLQPDVNDSWDTNTTETIQWQKWGDFATVNIYYRPDDQTSWTLLNTDAPKPSCQDEIDGLGDTLNGSWDWYIDENTVLSPTAQIKVEDAVNSTATLAVLSDEFTTKGSLEVLWPNATDYNVYEAGIAKDIKWKRYGNIEGVKVFLDDGASGYSLITELGTGGTVDFVGAETEHTESWTPPEAIGTTYTIKVQDKNNSTIEAESPAFKVKGKLKITDPDLQQPTWYITDTARRIRWDVQHGNIPFVKIELSPSGNFDGDEYIIIGQTQADNEILFDSANTPVAKGFYDWDIGRDTPLSETARIRVKDYNETDYDSVASSSGADLTIRGKITVHTPSGDWNVGDTDKTITWDAYGGISTVWIDFYDGNQWLTDINGVAGTACGDGDNKSFSVANWDGENMIPDMKSANCQIRIRNAASNPTIQETSDTFYVYPTITNVDIIPSAGDEGEDHTIWRAGLTNQTVTWTENDLATPTLIDTVDIVYSKSGTFGGDEVTLLEDVTTHETTSAITAPTDLSYQSAKIRVQDNDAGFESKVYADSTETFSVLGRVVYGASPSEGDNWTIGATDKVINWTAYGDQMTQVDIYIDYGSGYVYQKTEDTVPGSADSWTYDDIDAGVDGVGDYAAENVTVRIEDVDASRKPYTQYVSPAFNIVGGFEWVYPLGGETFHVDNDATPTALQLQWKTTGSDISKVKIEYYHDTNGWTVIDSNVTNTYGDGTSINTYNWDINSSLPLPVDYASSNMKFRITSSVPDHPITAEESNAIAYVGNIAVTSPSQGDIWVADGATANTISWDVYGKVDNVKISYTRDSGSNWVELVSSMSAEAGDATANKGAYDWTIPTDPSLGDYITRVDAGDESYIKVEDATIGLGIFAYDESLDFIVKGQLSLVTPSSATLADGFTGRDSTQITWQRSGRINAVNVKYATDGVTFSNVIEADRTFATTAALQQSLTSNWIIPETPLLTTYKILVEDTNYEKSGTNGTYILSDPFTVRGALTLTEPSSTTTWRITEEHTITWDVDHGQINKVKVIASPSGNFSGDEYTVATNLDPFNVSAFSAVATPVGSGSYDWTIP</sequence>
<reference evidence="1 2" key="1">
    <citation type="submission" date="2018-06" db="EMBL/GenBank/DDBJ databases">
        <title>Extensive metabolic versatility and redundancy in microbially diverse, dynamic hydrothermal sediments.</title>
        <authorList>
            <person name="Dombrowski N."/>
            <person name="Teske A."/>
            <person name="Baker B.J."/>
        </authorList>
    </citation>
    <scope>NUCLEOTIDE SEQUENCE [LARGE SCALE GENOMIC DNA]</scope>
    <source>
        <strain evidence="1">B79_G16</strain>
    </source>
</reference>